<name>A0AC35FPV0_9BILA</name>
<dbReference type="Proteomes" id="UP000887580">
    <property type="component" value="Unplaced"/>
</dbReference>
<organism evidence="1 2">
    <name type="scientific">Panagrolaimus sp. PS1159</name>
    <dbReference type="NCBI Taxonomy" id="55785"/>
    <lineage>
        <taxon>Eukaryota</taxon>
        <taxon>Metazoa</taxon>
        <taxon>Ecdysozoa</taxon>
        <taxon>Nematoda</taxon>
        <taxon>Chromadorea</taxon>
        <taxon>Rhabditida</taxon>
        <taxon>Tylenchina</taxon>
        <taxon>Panagrolaimomorpha</taxon>
        <taxon>Panagrolaimoidea</taxon>
        <taxon>Panagrolaimidae</taxon>
        <taxon>Panagrolaimus</taxon>
    </lineage>
</organism>
<sequence>MPGIDYSLNKAQYWDIFKSPVEAIDKLTPYFNEYSVAFVKGQKLQNGGTFKSFALKQPNQEIKFIETKSGNGSSFMGLHNELVELEPRRRGEKRQKYSGLQNFRETPSIVFVVEERHPSDYVYEASVYRYKNSKMTRKEFYLKINSIDKYENEGEEIYDENFDEPSVSHETNLTFGITFDDPAIDKIKKTPKVVFNSFLAKENMESMVFSYNKNSISSLNFESIDFMYDLLWLNDEKTKCLFIIPKNINIEKSNFDSFMILEFFGGKRKRLRVTTNSIHKKTNFPTTDVCLNLKTIIIKIWRTSFNNSEMWDSVKRPLATSSYSNALFTENGIPIGDFDLLFEHQRKSNECNDFEILTTNSRCNICNYKNATVLNCGHCFCQNCARKMIKQQIENYVDKLCCNICSTILDPIFTFYSTPLLLLRTYLRSKYFKNKNIVKCPNCNDDLIFESKNVLNIKCQKCYIVFCRHCKKAPHFPLSCSKMNQWTKQLLKQYWFFYYGDFECSCKTKIEISRYHENLEYDYKIVRCFNCSNQYVFSWPQMKLPRMINYHKSVNKFIEIDSPNFLSNSIASISIDIFSKNATMKYQNKMVKKIVHISLLSSSEARKIIVESLHFLEFGIAGLHYKRKNLTENDKTLKKCLFNLRSLMVQIENWNEKEVNAKRKIFLWQKFLDKISSLCTAQNLYLKS</sequence>
<protein>
    <submittedName>
        <fullName evidence="2">RBR-type E3 ubiquitin transferase</fullName>
    </submittedName>
</protein>
<proteinExistence type="predicted"/>
<accession>A0AC35FPV0</accession>
<dbReference type="WBParaSite" id="PS1159_v2.g19140.t3">
    <property type="protein sequence ID" value="PS1159_v2.g19140.t3"/>
    <property type="gene ID" value="PS1159_v2.g19140"/>
</dbReference>
<reference evidence="2" key="1">
    <citation type="submission" date="2022-11" db="UniProtKB">
        <authorList>
            <consortium name="WormBaseParasite"/>
        </authorList>
    </citation>
    <scope>IDENTIFICATION</scope>
</reference>
<evidence type="ECO:0000313" key="1">
    <source>
        <dbReference type="Proteomes" id="UP000887580"/>
    </source>
</evidence>
<evidence type="ECO:0000313" key="2">
    <source>
        <dbReference type="WBParaSite" id="PS1159_v2.g19140.t3"/>
    </source>
</evidence>